<protein>
    <submittedName>
        <fullName evidence="1">Uncharacterized protein</fullName>
    </submittedName>
</protein>
<name>A0A2N6K475_FISMU</name>
<dbReference type="Proteomes" id="UP000235036">
    <property type="component" value="Unassembled WGS sequence"/>
</dbReference>
<reference evidence="1 2" key="1">
    <citation type="submission" date="2017-08" db="EMBL/GenBank/DDBJ databases">
        <title>Genomes of Fischerella (Mastigocladus) sp. strains.</title>
        <authorList>
            <person name="Miller S.R."/>
        </authorList>
    </citation>
    <scope>NUCLEOTIDE SEQUENCE [LARGE SCALE GENOMIC DNA]</scope>
    <source>
        <strain evidence="1 2">CCMEE 5323</strain>
    </source>
</reference>
<proteinExistence type="predicted"/>
<evidence type="ECO:0000313" key="1">
    <source>
        <dbReference type="EMBL" id="PLZ90733.1"/>
    </source>
</evidence>
<sequence length="122" mass="13870">MTDLTKKQERFLQDDIPTRLGHLAANLARIKSFSDEQTHPDFAVNLIRESQYFIEWTAPQMDIDTAAELVDLGRTLSRWKLNWEKIWSDAAALSQVKGEVASWSQRVLDMSGLLSESVSEAC</sequence>
<comment type="caution">
    <text evidence="1">The sequence shown here is derived from an EMBL/GenBank/DDBJ whole genome shotgun (WGS) entry which is preliminary data.</text>
</comment>
<dbReference type="AlphaFoldDB" id="A0A2N6K475"/>
<dbReference type="EMBL" id="NRQW01000206">
    <property type="protein sequence ID" value="PLZ90733.1"/>
    <property type="molecule type" value="Genomic_DNA"/>
</dbReference>
<organism evidence="1 2">
    <name type="scientific">Fischerella muscicola CCMEE 5323</name>
    <dbReference type="NCBI Taxonomy" id="2019572"/>
    <lineage>
        <taxon>Bacteria</taxon>
        <taxon>Bacillati</taxon>
        <taxon>Cyanobacteriota</taxon>
        <taxon>Cyanophyceae</taxon>
        <taxon>Nostocales</taxon>
        <taxon>Hapalosiphonaceae</taxon>
        <taxon>Fischerella</taxon>
    </lineage>
</organism>
<keyword evidence="2" id="KW-1185">Reference proteome</keyword>
<evidence type="ECO:0000313" key="2">
    <source>
        <dbReference type="Proteomes" id="UP000235036"/>
    </source>
</evidence>
<gene>
    <name evidence="1" type="ORF">CEN44_10175</name>
</gene>
<dbReference type="RefSeq" id="WP_016866415.1">
    <property type="nucleotide sequence ID" value="NZ_CAWNVR010000296.1"/>
</dbReference>
<accession>A0A2N6K475</accession>